<evidence type="ECO:0000259" key="3">
    <source>
        <dbReference type="PROSITE" id="PS51832"/>
    </source>
</evidence>
<dbReference type="PANTHER" id="PTHR45228:SF1">
    <property type="entry name" value="CYCLIC DI-GMP PHOSPHODIESTERASE TM_0186"/>
    <property type="match status" value="1"/>
</dbReference>
<dbReference type="InterPro" id="IPR001789">
    <property type="entry name" value="Sig_transdc_resp-reg_receiver"/>
</dbReference>
<accession>A0A7T0G3A7</accession>
<evidence type="ECO:0000259" key="2">
    <source>
        <dbReference type="PROSITE" id="PS50110"/>
    </source>
</evidence>
<evidence type="ECO:0000313" key="4">
    <source>
        <dbReference type="EMBL" id="QPJ65133.1"/>
    </source>
</evidence>
<dbReference type="Pfam" id="PF13487">
    <property type="entry name" value="HD_5"/>
    <property type="match status" value="1"/>
</dbReference>
<proteinExistence type="predicted"/>
<dbReference type="SMART" id="SM00471">
    <property type="entry name" value="HDc"/>
    <property type="match status" value="1"/>
</dbReference>
<organism evidence="4 5">
    <name type="scientific">Candidatus Nitrohelix vancouverensis</name>
    <dbReference type="NCBI Taxonomy" id="2705534"/>
    <lineage>
        <taxon>Bacteria</taxon>
        <taxon>Pseudomonadati</taxon>
        <taxon>Nitrospinota/Tectimicrobiota group</taxon>
        <taxon>Nitrospinota</taxon>
        <taxon>Nitrospinia</taxon>
        <taxon>Nitrospinales</taxon>
        <taxon>Nitrospinaceae</taxon>
        <taxon>Candidatus Nitrohelix</taxon>
    </lineage>
</organism>
<sequence>MESPDIKLAKILIVDDESGNVRILNRILRNEGYENVHAITDPRQAKETCGTFEPDLVILDLKMPYLSGFEVMDLLKSENGRLERSVLILSAQMDRETRVKALESGARDYINKPLDRSEALCRIHNMLETQMLHRQVQEQNFALEKRVKMRTQQLEETRLEVIHRLARAAEYRDNETGEHVIRMSMMCARLGKEIGMNEQECQILQDSSPLHDVGKIGIPDNILLKPGKLSEEDWHIMKLHPTIGAQILSGSSSRTMQMAEVIALTHQERWDGSGYPAGLKGKEIPIEGRISAICDVFDALTSERPYKKAFSVEQSVALIKENRGIMFDPELTDAFISILPDMVKIIQEHHDDDEPSPEDLKVYRLAAVQGATAKIN</sequence>
<dbReference type="PROSITE" id="PS51832">
    <property type="entry name" value="HD_GYP"/>
    <property type="match status" value="1"/>
</dbReference>
<dbReference type="Gene3D" id="3.40.50.2300">
    <property type="match status" value="1"/>
</dbReference>
<evidence type="ECO:0000313" key="5">
    <source>
        <dbReference type="Proteomes" id="UP000594464"/>
    </source>
</evidence>
<gene>
    <name evidence="4" type="ORF">G3M78_06915</name>
</gene>
<name>A0A7T0G3A7_9BACT</name>
<dbReference type="Pfam" id="PF00072">
    <property type="entry name" value="Response_reg"/>
    <property type="match status" value="1"/>
</dbReference>
<keyword evidence="1" id="KW-0597">Phosphoprotein</keyword>
<feature type="domain" description="HD-GYP" evidence="3">
    <location>
        <begin position="154"/>
        <end position="351"/>
    </location>
</feature>
<dbReference type="InterPro" id="IPR011006">
    <property type="entry name" value="CheY-like_superfamily"/>
</dbReference>
<protein>
    <submittedName>
        <fullName evidence="4">Response regulator</fullName>
    </submittedName>
</protein>
<dbReference type="Gene3D" id="1.10.3210.10">
    <property type="entry name" value="Hypothetical protein af1432"/>
    <property type="match status" value="1"/>
</dbReference>
<reference evidence="5" key="1">
    <citation type="submission" date="2020-02" db="EMBL/GenBank/DDBJ databases">
        <title>Genomic and physiological characterization of two novel Nitrospinaceae genera.</title>
        <authorList>
            <person name="Mueller A.J."/>
            <person name="Jung M.-Y."/>
            <person name="Strachan C.R."/>
            <person name="Herbold C.W."/>
            <person name="Kirkegaard R.H."/>
            <person name="Daims H."/>
        </authorList>
    </citation>
    <scope>NUCLEOTIDE SEQUENCE [LARGE SCALE GENOMIC DNA]</scope>
</reference>
<dbReference type="SUPFAM" id="SSF109604">
    <property type="entry name" value="HD-domain/PDEase-like"/>
    <property type="match status" value="1"/>
</dbReference>
<dbReference type="KEGG" id="nva:G3M78_06915"/>
<dbReference type="Proteomes" id="UP000594464">
    <property type="component" value="Chromosome"/>
</dbReference>
<dbReference type="AlphaFoldDB" id="A0A7T0G3A7"/>
<dbReference type="InterPro" id="IPR003607">
    <property type="entry name" value="HD/PDEase_dom"/>
</dbReference>
<dbReference type="SUPFAM" id="SSF52172">
    <property type="entry name" value="CheY-like"/>
    <property type="match status" value="1"/>
</dbReference>
<dbReference type="SMART" id="SM00448">
    <property type="entry name" value="REC"/>
    <property type="match status" value="1"/>
</dbReference>
<feature type="modified residue" description="4-aspartylphosphate" evidence="1">
    <location>
        <position position="60"/>
    </location>
</feature>
<dbReference type="PROSITE" id="PS50110">
    <property type="entry name" value="RESPONSE_REGULATORY"/>
    <property type="match status" value="1"/>
</dbReference>
<dbReference type="GO" id="GO:0000160">
    <property type="term" value="P:phosphorelay signal transduction system"/>
    <property type="evidence" value="ECO:0007669"/>
    <property type="project" value="InterPro"/>
</dbReference>
<dbReference type="PANTHER" id="PTHR45228">
    <property type="entry name" value="CYCLIC DI-GMP PHOSPHODIESTERASE TM_0186-RELATED"/>
    <property type="match status" value="1"/>
</dbReference>
<dbReference type="InterPro" id="IPR052020">
    <property type="entry name" value="Cyclic_di-GMP/3'3'-cGAMP_PDE"/>
</dbReference>
<evidence type="ECO:0000256" key="1">
    <source>
        <dbReference type="PROSITE-ProRule" id="PRU00169"/>
    </source>
</evidence>
<feature type="domain" description="Response regulatory" evidence="2">
    <location>
        <begin position="10"/>
        <end position="127"/>
    </location>
</feature>
<dbReference type="EMBL" id="CP048620">
    <property type="protein sequence ID" value="QPJ65133.1"/>
    <property type="molecule type" value="Genomic_DNA"/>
</dbReference>
<dbReference type="InterPro" id="IPR037522">
    <property type="entry name" value="HD_GYP_dom"/>
</dbReference>
<dbReference type="CDD" id="cd00077">
    <property type="entry name" value="HDc"/>
    <property type="match status" value="1"/>
</dbReference>